<protein>
    <submittedName>
        <fullName evidence="1">HEAT repeat protein</fullName>
    </submittedName>
</protein>
<dbReference type="RefSeq" id="WP_110233391.1">
    <property type="nucleotide sequence ID" value="NZ_CP023994.1"/>
</dbReference>
<sequence length="152" mass="17147">MSCIRFNTPAQRAQLDALKADKKLNETAVAKFLGPEFGESKINRLRSMAKDKNPKIRESVALSYHVPEEVMWALAKDKNEGVRICVARNETTPCDILRHLATDKSEQVRSWVAVNYFVPQDTMELLASDKSESVRKLVAWKADLAEKELVSA</sequence>
<proteinExistence type="predicted"/>
<organism evidence="1 2">
    <name type="scientific">Aurantimicrobium photophilum</name>
    <dbReference type="NCBI Taxonomy" id="1987356"/>
    <lineage>
        <taxon>Bacteria</taxon>
        <taxon>Bacillati</taxon>
        <taxon>Actinomycetota</taxon>
        <taxon>Actinomycetes</taxon>
        <taxon>Micrococcales</taxon>
        <taxon>Microbacteriaceae</taxon>
        <taxon>Aurantimicrobium</taxon>
    </lineage>
</organism>
<reference evidence="1 2" key="1">
    <citation type="submission" date="2017-10" db="EMBL/GenBank/DDBJ databases">
        <title>Genome of an Actinobacterium that displays light-enhanced growth.</title>
        <authorList>
            <person name="Maresca J.A."/>
            <person name="Hempel P."/>
            <person name="Shevchenko O."/>
            <person name="Miller K.J."/>
            <person name="Hahn M.W."/>
        </authorList>
    </citation>
    <scope>NUCLEOTIDE SEQUENCE [LARGE SCALE GENOMIC DNA]</scope>
    <source>
        <strain evidence="1 2">MWH-Mo1</strain>
    </source>
</reference>
<dbReference type="EMBL" id="CP023994">
    <property type="protein sequence ID" value="AWR21484.1"/>
    <property type="molecule type" value="Genomic_DNA"/>
</dbReference>
<dbReference type="Gene3D" id="1.25.10.10">
    <property type="entry name" value="Leucine-rich Repeat Variant"/>
    <property type="match status" value="1"/>
</dbReference>
<dbReference type="SUPFAM" id="SSF48371">
    <property type="entry name" value="ARM repeat"/>
    <property type="match status" value="1"/>
</dbReference>
<evidence type="ECO:0000313" key="1">
    <source>
        <dbReference type="EMBL" id="AWR21484.1"/>
    </source>
</evidence>
<dbReference type="OrthoDB" id="5113951at2"/>
<name>A0A2Z3RZH8_9MICO</name>
<evidence type="ECO:0000313" key="2">
    <source>
        <dbReference type="Proteomes" id="UP000246894"/>
    </source>
</evidence>
<keyword evidence="2" id="KW-1185">Reference proteome</keyword>
<accession>A0A2Z3RZH8</accession>
<dbReference type="KEGG" id="aum:AURMO_00881"/>
<gene>
    <name evidence="1" type="ORF">AURMO_00881</name>
</gene>
<dbReference type="Proteomes" id="UP000246894">
    <property type="component" value="Chromosome"/>
</dbReference>
<dbReference type="InterPro" id="IPR016024">
    <property type="entry name" value="ARM-type_fold"/>
</dbReference>
<dbReference type="AlphaFoldDB" id="A0A2Z3RZH8"/>
<dbReference type="InterPro" id="IPR011989">
    <property type="entry name" value="ARM-like"/>
</dbReference>